<dbReference type="InterPro" id="IPR044592">
    <property type="entry name" value="RING1A/B"/>
</dbReference>
<protein>
    <recommendedName>
        <fullName evidence="6">RING-type domain-containing protein</fullName>
    </recommendedName>
</protein>
<organism evidence="7 8">
    <name type="scientific">Eruca vesicaria subsp. sativa</name>
    <name type="common">Garden rocket</name>
    <name type="synonym">Eruca sativa</name>
    <dbReference type="NCBI Taxonomy" id="29727"/>
    <lineage>
        <taxon>Eukaryota</taxon>
        <taxon>Viridiplantae</taxon>
        <taxon>Streptophyta</taxon>
        <taxon>Embryophyta</taxon>
        <taxon>Tracheophyta</taxon>
        <taxon>Spermatophyta</taxon>
        <taxon>Magnoliopsida</taxon>
        <taxon>eudicotyledons</taxon>
        <taxon>Gunneridae</taxon>
        <taxon>Pentapetalae</taxon>
        <taxon>rosids</taxon>
        <taxon>malvids</taxon>
        <taxon>Brassicales</taxon>
        <taxon>Brassicaceae</taxon>
        <taxon>Brassiceae</taxon>
        <taxon>Eruca</taxon>
    </lineage>
</organism>
<dbReference type="CDD" id="cd16531">
    <property type="entry name" value="RING-HC_RING1-like"/>
    <property type="match status" value="1"/>
</dbReference>
<dbReference type="SMART" id="SM00184">
    <property type="entry name" value="RING"/>
    <property type="match status" value="1"/>
</dbReference>
<evidence type="ECO:0000313" key="8">
    <source>
        <dbReference type="Proteomes" id="UP001642260"/>
    </source>
</evidence>
<feature type="region of interest" description="Disordered" evidence="5">
    <location>
        <begin position="175"/>
        <end position="276"/>
    </location>
</feature>
<gene>
    <name evidence="7" type="ORF">ERUC_LOCUS6878</name>
</gene>
<dbReference type="AlphaFoldDB" id="A0ABC8J5C7"/>
<name>A0ABC8J5C7_ERUVS</name>
<dbReference type="GO" id="GO:0008270">
    <property type="term" value="F:zinc ion binding"/>
    <property type="evidence" value="ECO:0007669"/>
    <property type="project" value="UniProtKB-KW"/>
</dbReference>
<dbReference type="Proteomes" id="UP001642260">
    <property type="component" value="Unassembled WGS sequence"/>
</dbReference>
<dbReference type="SUPFAM" id="SSF57850">
    <property type="entry name" value="RING/U-box"/>
    <property type="match status" value="1"/>
</dbReference>
<comment type="caution">
    <text evidence="7">The sequence shown here is derived from an EMBL/GenBank/DDBJ whole genome shotgun (WGS) entry which is preliminary data.</text>
</comment>
<dbReference type="EMBL" id="CAKOAT010079155">
    <property type="protein sequence ID" value="CAH8313454.1"/>
    <property type="molecule type" value="Genomic_DNA"/>
</dbReference>
<dbReference type="InterPro" id="IPR017907">
    <property type="entry name" value="Znf_RING_CS"/>
</dbReference>
<evidence type="ECO:0000256" key="1">
    <source>
        <dbReference type="ARBA" id="ARBA00022723"/>
    </source>
</evidence>
<dbReference type="PANTHER" id="PTHR46537">
    <property type="entry name" value="OS11G0578200 PROTEIN"/>
    <property type="match status" value="1"/>
</dbReference>
<dbReference type="InterPro" id="IPR001841">
    <property type="entry name" value="Znf_RING"/>
</dbReference>
<evidence type="ECO:0000256" key="3">
    <source>
        <dbReference type="ARBA" id="ARBA00022833"/>
    </source>
</evidence>
<keyword evidence="1" id="KW-0479">Metal-binding</keyword>
<evidence type="ECO:0000256" key="4">
    <source>
        <dbReference type="PROSITE-ProRule" id="PRU00175"/>
    </source>
</evidence>
<feature type="compositionally biased region" description="Polar residues" evidence="5">
    <location>
        <begin position="228"/>
        <end position="237"/>
    </location>
</feature>
<keyword evidence="3" id="KW-0862">Zinc</keyword>
<evidence type="ECO:0000259" key="6">
    <source>
        <dbReference type="PROSITE" id="PS50089"/>
    </source>
</evidence>
<dbReference type="Pfam" id="PF13923">
    <property type="entry name" value="zf-C3HC4_2"/>
    <property type="match status" value="1"/>
</dbReference>
<keyword evidence="2 4" id="KW-0863">Zinc-finger</keyword>
<dbReference type="Gene3D" id="3.30.40.10">
    <property type="entry name" value="Zinc/RING finger domain, C3HC4 (zinc finger)"/>
    <property type="match status" value="1"/>
</dbReference>
<feature type="domain" description="RING-type" evidence="6">
    <location>
        <begin position="79"/>
        <end position="119"/>
    </location>
</feature>
<feature type="compositionally biased region" description="Acidic residues" evidence="5">
    <location>
        <begin position="24"/>
        <end position="49"/>
    </location>
</feature>
<proteinExistence type="predicted"/>
<feature type="region of interest" description="Disordered" evidence="5">
    <location>
        <begin position="292"/>
        <end position="318"/>
    </location>
</feature>
<evidence type="ECO:0000256" key="2">
    <source>
        <dbReference type="ARBA" id="ARBA00022771"/>
    </source>
</evidence>
<feature type="compositionally biased region" description="Low complexity" evidence="5">
    <location>
        <begin position="253"/>
        <end position="271"/>
    </location>
</feature>
<feature type="region of interest" description="Disordered" evidence="5">
    <location>
        <begin position="1"/>
        <end position="64"/>
    </location>
</feature>
<dbReference type="PANTHER" id="PTHR46537:SF1">
    <property type="entry name" value="E3 UBIQUITIN-PROTEIN LIGASE RING1B-RELATED"/>
    <property type="match status" value="1"/>
</dbReference>
<accession>A0ABC8J5C7</accession>
<dbReference type="PROSITE" id="PS00518">
    <property type="entry name" value="ZF_RING_1"/>
    <property type="match status" value="1"/>
</dbReference>
<keyword evidence="8" id="KW-1185">Reference proteome</keyword>
<reference evidence="7 8" key="1">
    <citation type="submission" date="2022-03" db="EMBL/GenBank/DDBJ databases">
        <authorList>
            <person name="Macdonald S."/>
            <person name="Ahmed S."/>
            <person name="Newling K."/>
        </authorList>
    </citation>
    <scope>NUCLEOTIDE SEQUENCE [LARGE SCALE GENOMIC DNA]</scope>
</reference>
<evidence type="ECO:0000313" key="7">
    <source>
        <dbReference type="EMBL" id="CAH8313454.1"/>
    </source>
</evidence>
<evidence type="ECO:0000256" key="5">
    <source>
        <dbReference type="SAM" id="MobiDB-lite"/>
    </source>
</evidence>
<dbReference type="PROSITE" id="PS50089">
    <property type="entry name" value="ZF_RING_2"/>
    <property type="match status" value="1"/>
</dbReference>
<feature type="compositionally biased region" description="Low complexity" evidence="5">
    <location>
        <begin position="303"/>
        <end position="312"/>
    </location>
</feature>
<sequence length="337" mass="37806">MSALNNFAAAEKEDDQLGRIPEAEEKEEDPNQMDVMETEESEEEEDPEETSPSSTSEEESELEFVEDVELEDIRKHVQCPICLGIIRKTRTVMGCLHRFCQECIDKSMRQGNHECPACRKHCASRRSTRPDPLFDAFIAATFGNIDSYEEQDLEFDEDELAHNKQIQESIAQVSQRQSEALVKMKSSGEDEVLPRSQPSGSGSRRRRRSRNVERVTLQAHGDAGDNNRGITSSSSADPSAEILPRKRKRRSATRSTAHPSSSSGPNNNANNVTEEAHHRDCRAILDGLAWGSGGRRSNIRQVNHNQGNHNQGADSKSIRKARVSRLVEYLVSIHSNR</sequence>
<dbReference type="InterPro" id="IPR013083">
    <property type="entry name" value="Znf_RING/FYVE/PHD"/>
</dbReference>